<dbReference type="Gene3D" id="2.60.40.3120">
    <property type="match status" value="1"/>
</dbReference>
<dbReference type="GO" id="GO:0006508">
    <property type="term" value="P:proteolysis"/>
    <property type="evidence" value="ECO:0007669"/>
    <property type="project" value="InterPro"/>
</dbReference>
<comment type="cofactor">
    <cofactor evidence="1">
        <name>Zn(2+)</name>
        <dbReference type="ChEBI" id="CHEBI:29105"/>
    </cofactor>
</comment>
<organism evidence="4 5">
    <name type="scientific">Noviherbaspirillum galbum</name>
    <dbReference type="NCBI Taxonomy" id="2709383"/>
    <lineage>
        <taxon>Bacteria</taxon>
        <taxon>Pseudomonadati</taxon>
        <taxon>Pseudomonadota</taxon>
        <taxon>Betaproteobacteria</taxon>
        <taxon>Burkholderiales</taxon>
        <taxon>Oxalobacteraceae</taxon>
        <taxon>Noviherbaspirillum</taxon>
    </lineage>
</organism>
<dbReference type="Proteomes" id="UP000482155">
    <property type="component" value="Unassembled WGS sequence"/>
</dbReference>
<comment type="caution">
    <text evidence="4">The sequence shown here is derived from an EMBL/GenBank/DDBJ whole genome shotgun (WGS) entry which is preliminary data.</text>
</comment>
<evidence type="ECO:0000256" key="2">
    <source>
        <dbReference type="PROSITE-ProRule" id="PRU01379"/>
    </source>
</evidence>
<evidence type="ECO:0000259" key="3">
    <source>
        <dbReference type="PROSITE" id="PS52035"/>
    </source>
</evidence>
<comment type="similarity">
    <text evidence="2">Belongs to the peptidase M14 family.</text>
</comment>
<dbReference type="AlphaFoldDB" id="A0A6B3SUD5"/>
<keyword evidence="4" id="KW-0121">Carboxypeptidase</keyword>
<feature type="active site" description="Proton donor/acceptor" evidence="2">
    <location>
        <position position="337"/>
    </location>
</feature>
<dbReference type="SMART" id="SM00631">
    <property type="entry name" value="Zn_pept"/>
    <property type="match status" value="1"/>
</dbReference>
<dbReference type="CDD" id="cd06234">
    <property type="entry name" value="M14_PaCCP-like"/>
    <property type="match status" value="1"/>
</dbReference>
<sequence length="374" mass="42175">MSIKISHQFDAGSIDVQRADTPGDIQLKIRNDTNSEFLQWFYFRLQGAAGQACEMRFLNAAQAAYPQGWEDYQAVASYDREHWFRVPTRYEGGVLRISHTPEHDSIYYAYFEPYSWDRHLSLLATVQAAPQGRVEDLCATLDGRDLNLAVIGNPGAAKKTVWIIARQHPGETMAEWFVEGLIEALLDRANPVGRKLLQQAVFYIVPNMNPDGSVRGNLRVNAAGANLNREWVAPTLERSPEVFAVKRRIEETGVDLFLDIHGDEALPYVFIAGSEMLDGFSAEQMSDQQTFLDDLRRASPDFQTEFGYEAAKYREEMLQLASKYIGHTYKCVSLTLEMPFKDNAILPDPEVGWNGARSKRLGEAMLQAILGAVR</sequence>
<evidence type="ECO:0000256" key="1">
    <source>
        <dbReference type="ARBA" id="ARBA00001947"/>
    </source>
</evidence>
<proteinExistence type="inferred from homology"/>
<protein>
    <submittedName>
        <fullName evidence="4">Carboxypeptidase family protein</fullName>
    </submittedName>
</protein>
<dbReference type="InterPro" id="IPR040626">
    <property type="entry name" value="Pepdidase_M14_N"/>
</dbReference>
<name>A0A6B3SUD5_9BURK</name>
<gene>
    <name evidence="4" type="ORF">G3574_15465</name>
</gene>
<keyword evidence="4" id="KW-0378">Hydrolase</keyword>
<evidence type="ECO:0000313" key="5">
    <source>
        <dbReference type="Proteomes" id="UP000482155"/>
    </source>
</evidence>
<dbReference type="Pfam" id="PF18027">
    <property type="entry name" value="Pepdidase_M14_N"/>
    <property type="match status" value="1"/>
</dbReference>
<keyword evidence="5" id="KW-1185">Reference proteome</keyword>
<dbReference type="PANTHER" id="PTHR12756">
    <property type="entry name" value="CYTOSOLIC CARBOXYPEPTIDASE"/>
    <property type="match status" value="1"/>
</dbReference>
<dbReference type="InterPro" id="IPR000834">
    <property type="entry name" value="Peptidase_M14"/>
</dbReference>
<dbReference type="PROSITE" id="PS52035">
    <property type="entry name" value="PEPTIDASE_M14"/>
    <property type="match status" value="1"/>
</dbReference>
<feature type="domain" description="Peptidase M14" evidence="3">
    <location>
        <begin position="112"/>
        <end position="373"/>
    </location>
</feature>
<accession>A0A6B3SUD5</accession>
<dbReference type="PANTHER" id="PTHR12756:SF11">
    <property type="entry name" value="CYTOSOLIC CARBOXYPEPTIDASE 1"/>
    <property type="match status" value="1"/>
</dbReference>
<dbReference type="Gene3D" id="3.40.630.10">
    <property type="entry name" value="Zn peptidases"/>
    <property type="match status" value="1"/>
</dbReference>
<dbReference type="GO" id="GO:0008270">
    <property type="term" value="F:zinc ion binding"/>
    <property type="evidence" value="ECO:0007669"/>
    <property type="project" value="InterPro"/>
</dbReference>
<dbReference type="GO" id="GO:0004181">
    <property type="term" value="F:metallocarboxypeptidase activity"/>
    <property type="evidence" value="ECO:0007669"/>
    <property type="project" value="InterPro"/>
</dbReference>
<dbReference type="Pfam" id="PF00246">
    <property type="entry name" value="Peptidase_M14"/>
    <property type="match status" value="1"/>
</dbReference>
<keyword evidence="4" id="KW-0645">Protease</keyword>
<evidence type="ECO:0000313" key="4">
    <source>
        <dbReference type="EMBL" id="NEX62486.1"/>
    </source>
</evidence>
<dbReference type="SUPFAM" id="SSF53187">
    <property type="entry name" value="Zn-dependent exopeptidases"/>
    <property type="match status" value="1"/>
</dbReference>
<dbReference type="RefSeq" id="WP_163964831.1">
    <property type="nucleotide sequence ID" value="NZ_JAAIVB010000051.1"/>
</dbReference>
<dbReference type="InterPro" id="IPR050821">
    <property type="entry name" value="Cytosolic_carboxypeptidase"/>
</dbReference>
<dbReference type="EMBL" id="JAAIVB010000051">
    <property type="protein sequence ID" value="NEX62486.1"/>
    <property type="molecule type" value="Genomic_DNA"/>
</dbReference>
<reference evidence="4 5" key="1">
    <citation type="submission" date="2020-02" db="EMBL/GenBank/DDBJ databases">
        <authorList>
            <person name="Kim M.K."/>
        </authorList>
    </citation>
    <scope>NUCLEOTIDE SEQUENCE [LARGE SCALE GENOMIC DNA]</scope>
    <source>
        <strain evidence="4 5">17J57-3</strain>
    </source>
</reference>